<sequence length="192" mass="22288">MGRRSRTLKDIAWKYCSKIDDNNSSHILCNFCGHTMWGITRFKEHLAQKKGDVIACDKCPSNVRSDIQHHLIDKTRVREMNQRLKRQKLEDLKKTTSEEVPQLTSQINEENEEAIDEEEERVLLEKAMKASLSSHEEEKIKMKKLEDEFKAACQESACYYREMEMWKSGEGCSNIEAGDVIDLCYDSDGFSI</sequence>
<dbReference type="KEGG" id="qsa:O6P43_002898"/>
<dbReference type="PANTHER" id="PTHR46951:SF2">
    <property type="entry name" value="BED-TYPE DOMAIN-CONTAINING PROTEIN"/>
    <property type="match status" value="1"/>
</dbReference>
<comment type="caution">
    <text evidence="2">The sequence shown here is derived from an EMBL/GenBank/DDBJ whole genome shotgun (WGS) entry which is preliminary data.</text>
</comment>
<protein>
    <submittedName>
        <fullName evidence="2">Zinc finger, BED-type domain containing protein</fullName>
    </submittedName>
</protein>
<evidence type="ECO:0000313" key="2">
    <source>
        <dbReference type="EMBL" id="KAJ7979506.1"/>
    </source>
</evidence>
<keyword evidence="1" id="KW-0175">Coiled coil</keyword>
<evidence type="ECO:0000313" key="3">
    <source>
        <dbReference type="Proteomes" id="UP001163823"/>
    </source>
</evidence>
<organism evidence="2 3">
    <name type="scientific">Quillaja saponaria</name>
    <name type="common">Soap bark tree</name>
    <dbReference type="NCBI Taxonomy" id="32244"/>
    <lineage>
        <taxon>Eukaryota</taxon>
        <taxon>Viridiplantae</taxon>
        <taxon>Streptophyta</taxon>
        <taxon>Embryophyta</taxon>
        <taxon>Tracheophyta</taxon>
        <taxon>Spermatophyta</taxon>
        <taxon>Magnoliopsida</taxon>
        <taxon>eudicotyledons</taxon>
        <taxon>Gunneridae</taxon>
        <taxon>Pentapetalae</taxon>
        <taxon>rosids</taxon>
        <taxon>fabids</taxon>
        <taxon>Fabales</taxon>
        <taxon>Quillajaceae</taxon>
        <taxon>Quillaja</taxon>
    </lineage>
</organism>
<proteinExistence type="predicted"/>
<dbReference type="PANTHER" id="PTHR46951">
    <property type="entry name" value="BED-TYPE DOMAIN-CONTAINING PROTEIN"/>
    <property type="match status" value="1"/>
</dbReference>
<dbReference type="EMBL" id="JARAOO010000002">
    <property type="protein sequence ID" value="KAJ7979506.1"/>
    <property type="molecule type" value="Genomic_DNA"/>
</dbReference>
<evidence type="ECO:0000256" key="1">
    <source>
        <dbReference type="SAM" id="Coils"/>
    </source>
</evidence>
<gene>
    <name evidence="2" type="ORF">O6P43_002898</name>
</gene>
<dbReference type="AlphaFoldDB" id="A0AAD7VKR8"/>
<reference evidence="2" key="1">
    <citation type="journal article" date="2023" name="Science">
        <title>Elucidation of the pathway for biosynthesis of saponin adjuvants from the soapbark tree.</title>
        <authorList>
            <person name="Reed J."/>
            <person name="Orme A."/>
            <person name="El-Demerdash A."/>
            <person name="Owen C."/>
            <person name="Martin L.B.B."/>
            <person name="Misra R.C."/>
            <person name="Kikuchi S."/>
            <person name="Rejzek M."/>
            <person name="Martin A.C."/>
            <person name="Harkess A."/>
            <person name="Leebens-Mack J."/>
            <person name="Louveau T."/>
            <person name="Stephenson M.J."/>
            <person name="Osbourn A."/>
        </authorList>
    </citation>
    <scope>NUCLEOTIDE SEQUENCE</scope>
    <source>
        <strain evidence="2">S10</strain>
    </source>
</reference>
<accession>A0AAD7VKR8</accession>
<keyword evidence="3" id="KW-1185">Reference proteome</keyword>
<feature type="coiled-coil region" evidence="1">
    <location>
        <begin position="93"/>
        <end position="155"/>
    </location>
</feature>
<dbReference type="Proteomes" id="UP001163823">
    <property type="component" value="Chromosome 2"/>
</dbReference>
<name>A0AAD7VKR8_QUISA</name>